<dbReference type="AlphaFoldDB" id="A0A7V5HP10"/>
<keyword evidence="4" id="KW-0788">Thiol protease</keyword>
<dbReference type="Proteomes" id="UP000886050">
    <property type="component" value="Unassembled WGS sequence"/>
</dbReference>
<dbReference type="Pfam" id="PF00877">
    <property type="entry name" value="NLPC_P60"/>
    <property type="match status" value="1"/>
</dbReference>
<gene>
    <name evidence="6" type="ORF">ENL43_02610</name>
</gene>
<evidence type="ECO:0000256" key="1">
    <source>
        <dbReference type="ARBA" id="ARBA00007074"/>
    </source>
</evidence>
<proteinExistence type="inferred from homology"/>
<evidence type="ECO:0000313" key="6">
    <source>
        <dbReference type="EMBL" id="HHF53240.1"/>
    </source>
</evidence>
<evidence type="ECO:0000256" key="4">
    <source>
        <dbReference type="ARBA" id="ARBA00022807"/>
    </source>
</evidence>
<accession>A0A7V5HP10</accession>
<dbReference type="GO" id="GO:0008234">
    <property type="term" value="F:cysteine-type peptidase activity"/>
    <property type="evidence" value="ECO:0007669"/>
    <property type="project" value="UniProtKB-KW"/>
</dbReference>
<dbReference type="Gene3D" id="3.90.1720.10">
    <property type="entry name" value="endopeptidase domain like (from Nostoc punctiforme)"/>
    <property type="match status" value="1"/>
</dbReference>
<protein>
    <submittedName>
        <fullName evidence="6">Peptidoglycan endopeptidase</fullName>
    </submittedName>
</protein>
<evidence type="ECO:0000256" key="2">
    <source>
        <dbReference type="ARBA" id="ARBA00022670"/>
    </source>
</evidence>
<comment type="caution">
    <text evidence="6">The sequence shown here is derived from an EMBL/GenBank/DDBJ whole genome shotgun (WGS) entry which is preliminary data.</text>
</comment>
<sequence>MNKAGLRILTFLIWLILINSCAMELPVPSDESTVEQAIWVRLDLDTAQIALGASLRVYKGNREVTEDTWNAFFPDCERPYMKWYLIDVYADTIDKIVKYDRVFSSANGYDMWEWYPCIPKDSAKTIQWGTWYFQVRLTYDSLTPDGIVTREQVSASGTDLLYVSAFYHGGNPIIETAEKYIRVPYVYGWSYDEYGNPVGKTIDDGHFGIDCSGLACYAYNALGEGLDVDTDNTTRLREYYLKPELGIDDVEEGDLIFVNPGGSNHVMIVGPVSADRYRKHFIIHATASTQPERANPDSSWYWDHNNKRSVVIEHLSYRKRWWRQSTLDFKGIGRLPRNSKEITQRRKNMFD</sequence>
<dbReference type="SUPFAM" id="SSF54001">
    <property type="entry name" value="Cysteine proteinases"/>
    <property type="match status" value="1"/>
</dbReference>
<evidence type="ECO:0000259" key="5">
    <source>
        <dbReference type="PROSITE" id="PS51935"/>
    </source>
</evidence>
<name>A0A7V5HP10_UNCW3</name>
<feature type="domain" description="NlpC/P60" evidence="5">
    <location>
        <begin position="167"/>
        <end position="313"/>
    </location>
</feature>
<evidence type="ECO:0000256" key="3">
    <source>
        <dbReference type="ARBA" id="ARBA00022801"/>
    </source>
</evidence>
<comment type="similarity">
    <text evidence="1">Belongs to the peptidase C40 family.</text>
</comment>
<dbReference type="EMBL" id="DRTX01000136">
    <property type="protein sequence ID" value="HHF53240.1"/>
    <property type="molecule type" value="Genomic_DNA"/>
</dbReference>
<dbReference type="InterPro" id="IPR000064">
    <property type="entry name" value="NLP_P60_dom"/>
</dbReference>
<dbReference type="PROSITE" id="PS51935">
    <property type="entry name" value="NLPC_P60"/>
    <property type="match status" value="1"/>
</dbReference>
<dbReference type="InterPro" id="IPR038765">
    <property type="entry name" value="Papain-like_cys_pep_sf"/>
</dbReference>
<organism evidence="6">
    <name type="scientific">candidate division WOR-3 bacterium</name>
    <dbReference type="NCBI Taxonomy" id="2052148"/>
    <lineage>
        <taxon>Bacteria</taxon>
        <taxon>Bacteria division WOR-3</taxon>
    </lineage>
</organism>
<keyword evidence="3" id="KW-0378">Hydrolase</keyword>
<reference evidence="6" key="1">
    <citation type="journal article" date="2020" name="mSystems">
        <title>Genome- and Community-Level Interaction Insights into Carbon Utilization and Element Cycling Functions of Hydrothermarchaeota in Hydrothermal Sediment.</title>
        <authorList>
            <person name="Zhou Z."/>
            <person name="Liu Y."/>
            <person name="Xu W."/>
            <person name="Pan J."/>
            <person name="Luo Z.H."/>
            <person name="Li M."/>
        </authorList>
    </citation>
    <scope>NUCLEOTIDE SEQUENCE [LARGE SCALE GENOMIC DNA]</scope>
    <source>
        <strain evidence="6">HyVt-96</strain>
    </source>
</reference>
<keyword evidence="2" id="KW-0645">Protease</keyword>
<dbReference type="GO" id="GO:0006508">
    <property type="term" value="P:proteolysis"/>
    <property type="evidence" value="ECO:0007669"/>
    <property type="project" value="UniProtKB-KW"/>
</dbReference>